<accession>A0A3B5A6J4</accession>
<name>A0A3B5A6J4_9TELE</name>
<dbReference type="GO" id="GO:0004896">
    <property type="term" value="F:cytokine receptor activity"/>
    <property type="evidence" value="ECO:0007669"/>
    <property type="project" value="TreeGrafter"/>
</dbReference>
<dbReference type="PANTHER" id="PTHR23037:SF7">
    <property type="entry name" value="INTERLEUKIN-21 RECEPTOR"/>
    <property type="match status" value="1"/>
</dbReference>
<evidence type="ECO:0000313" key="12">
    <source>
        <dbReference type="Ensembl" id="ENSSPAP00000016370.1"/>
    </source>
</evidence>
<comment type="subcellular location">
    <subcellularLocation>
        <location evidence="1">Membrane</location>
        <topology evidence="1">Single-pass type I membrane protein</topology>
    </subcellularLocation>
</comment>
<dbReference type="CTD" id="100134976"/>
<keyword evidence="7" id="KW-0325">Glycoprotein</keyword>
<evidence type="ECO:0000256" key="2">
    <source>
        <dbReference type="ARBA" id="ARBA00022692"/>
    </source>
</evidence>
<dbReference type="CDD" id="cd00063">
    <property type="entry name" value="FN3"/>
    <property type="match status" value="1"/>
</dbReference>
<gene>
    <name evidence="14" type="primary">LOC103356796</name>
</gene>
<dbReference type="PROSITE" id="PS50853">
    <property type="entry name" value="FN3"/>
    <property type="match status" value="1"/>
</dbReference>
<dbReference type="PANTHER" id="PTHR23037">
    <property type="entry name" value="CYTOKINE RECEPTOR"/>
    <property type="match status" value="1"/>
</dbReference>
<reference evidence="14" key="2">
    <citation type="submission" date="2025-04" db="UniProtKB">
        <authorList>
            <consortium name="RefSeq"/>
        </authorList>
    </citation>
    <scope>IDENTIFICATION</scope>
</reference>
<evidence type="ECO:0000256" key="7">
    <source>
        <dbReference type="ARBA" id="ARBA00023180"/>
    </source>
</evidence>
<evidence type="ECO:0000256" key="4">
    <source>
        <dbReference type="ARBA" id="ARBA00022989"/>
    </source>
</evidence>
<protein>
    <submittedName>
        <fullName evidence="12 14">Interleukin-21 receptor-like</fullName>
    </submittedName>
</protein>
<reference evidence="12" key="1">
    <citation type="submission" date="2023-09" db="UniProtKB">
        <authorList>
            <consortium name="Ensembl"/>
        </authorList>
    </citation>
    <scope>IDENTIFICATION</scope>
</reference>
<organism evidence="12">
    <name type="scientific">Stegastes partitus</name>
    <name type="common">bicolor damselfish</name>
    <dbReference type="NCBI Taxonomy" id="144197"/>
    <lineage>
        <taxon>Eukaryota</taxon>
        <taxon>Metazoa</taxon>
        <taxon>Chordata</taxon>
        <taxon>Craniata</taxon>
        <taxon>Vertebrata</taxon>
        <taxon>Euteleostomi</taxon>
        <taxon>Actinopterygii</taxon>
        <taxon>Neopterygii</taxon>
        <taxon>Teleostei</taxon>
        <taxon>Neoteleostei</taxon>
        <taxon>Acanthomorphata</taxon>
        <taxon>Ovalentaria</taxon>
        <taxon>Pomacentridae</taxon>
        <taxon>Stegastes</taxon>
    </lineage>
</organism>
<dbReference type="Ensembl" id="ENSSPAT00000016631.1">
    <property type="protein sequence ID" value="ENSSPAP00000016370.1"/>
    <property type="gene ID" value="ENSSPAG00000012342.1"/>
</dbReference>
<evidence type="ECO:0000313" key="13">
    <source>
        <dbReference type="Proteomes" id="UP000694891"/>
    </source>
</evidence>
<feature type="domain" description="Fibronectin type-III" evidence="11">
    <location>
        <begin position="126"/>
        <end position="225"/>
    </location>
</feature>
<feature type="transmembrane region" description="Helical" evidence="9">
    <location>
        <begin position="237"/>
        <end position="256"/>
    </location>
</feature>
<keyword evidence="4 9" id="KW-1133">Transmembrane helix</keyword>
<evidence type="ECO:0000256" key="3">
    <source>
        <dbReference type="ARBA" id="ARBA00022729"/>
    </source>
</evidence>
<feature type="region of interest" description="Disordered" evidence="8">
    <location>
        <begin position="403"/>
        <end position="422"/>
    </location>
</feature>
<feature type="chain" id="PRO_5044591618" evidence="10">
    <location>
        <begin position="24"/>
        <end position="540"/>
    </location>
</feature>
<dbReference type="STRING" id="144197.ENSSPAP00000016370"/>
<dbReference type="InterPro" id="IPR003961">
    <property type="entry name" value="FN3_dom"/>
</dbReference>
<evidence type="ECO:0000256" key="6">
    <source>
        <dbReference type="ARBA" id="ARBA00023170"/>
    </source>
</evidence>
<dbReference type="OrthoDB" id="8939865at2759"/>
<evidence type="ECO:0000256" key="8">
    <source>
        <dbReference type="SAM" id="MobiDB-lite"/>
    </source>
</evidence>
<keyword evidence="5 9" id="KW-0472">Membrane</keyword>
<proteinExistence type="predicted"/>
<evidence type="ECO:0000256" key="1">
    <source>
        <dbReference type="ARBA" id="ARBA00004479"/>
    </source>
</evidence>
<keyword evidence="2 9" id="KW-0812">Transmembrane</keyword>
<evidence type="ECO:0000259" key="11">
    <source>
        <dbReference type="PROSITE" id="PS50853"/>
    </source>
</evidence>
<dbReference type="AlphaFoldDB" id="A0A3B5A6J4"/>
<feature type="signal peptide" evidence="10">
    <location>
        <begin position="1"/>
        <end position="23"/>
    </location>
</feature>
<dbReference type="Gene3D" id="2.60.40.10">
    <property type="entry name" value="Immunoglobulins"/>
    <property type="match status" value="1"/>
</dbReference>
<dbReference type="InterPro" id="IPR036116">
    <property type="entry name" value="FN3_sf"/>
</dbReference>
<dbReference type="Proteomes" id="UP000694891">
    <property type="component" value="Unplaced"/>
</dbReference>
<keyword evidence="13" id="KW-1185">Reference proteome</keyword>
<evidence type="ECO:0000256" key="9">
    <source>
        <dbReference type="SAM" id="Phobius"/>
    </source>
</evidence>
<dbReference type="RefSeq" id="XP_008279312.1">
    <property type="nucleotide sequence ID" value="XM_008281090.1"/>
</dbReference>
<dbReference type="InterPro" id="IPR013783">
    <property type="entry name" value="Ig-like_fold"/>
</dbReference>
<sequence>MAFKPVLLVLLWGLAVCVHGVASLCNVTCSTDYEASLNCSCSGSVLTYPVLLEVSCGLKLTDLDLQVNGSCVIEPSPSWCEMILDRLYEVASVGVKCTTTVRQQGERGVMAASESSTWVLSDVVKPPPPFSVQVADVDEVYNITWDSNTSIFYGLTYMIRIRESRDLLKEPVVSLSVTETFFSLKHKILEPHVSYTVDVQARISSGLYRGPWSEWSPAAEWTTAGASAAVEGIARSWWFVSLPIALVLCLLLLGYFQKPCWQKKLELITYVPKPNEFFKPLYHNYDGNFREWVKPVFSEYDYLRISSSAQVISETQHDILQWNNKKQSFTEDSETKPGGGSLVNMLQPPSNLLLHLQDGGSSQGTSHSTGHISIHTVTLSGEEFEEEVSSQISINTLRSYQDGESFGSFEEDNREPAGYDLDGPQMDRMARQHDIISGLLVENIHFEQHAHFNEPERVSLDSFVSNEQSEDGYPHVDLDTIDSGFGECSSPGASDSNTAERLDSDLFQEHKNSNYVKQWMVCSTVQEDCGSLESEAHEAQ</sequence>
<dbReference type="GO" id="GO:0009897">
    <property type="term" value="C:external side of plasma membrane"/>
    <property type="evidence" value="ECO:0007669"/>
    <property type="project" value="TreeGrafter"/>
</dbReference>
<keyword evidence="6" id="KW-0675">Receptor</keyword>
<evidence type="ECO:0000313" key="14">
    <source>
        <dbReference type="RefSeq" id="XP_008279312.1"/>
    </source>
</evidence>
<evidence type="ECO:0000256" key="10">
    <source>
        <dbReference type="SAM" id="SignalP"/>
    </source>
</evidence>
<keyword evidence="3 10" id="KW-0732">Signal</keyword>
<dbReference type="GeneTree" id="ENSGT00510000049239"/>
<dbReference type="SUPFAM" id="SSF49265">
    <property type="entry name" value="Fibronectin type III"/>
    <property type="match status" value="1"/>
</dbReference>
<evidence type="ECO:0000256" key="5">
    <source>
        <dbReference type="ARBA" id="ARBA00023136"/>
    </source>
</evidence>